<dbReference type="InterPro" id="IPR008258">
    <property type="entry name" value="Transglycosylase_SLT_dom_1"/>
</dbReference>
<accession>A0AA42BQN3</accession>
<dbReference type="PANTHER" id="PTHR37423:SF2">
    <property type="entry name" value="MEMBRANE-BOUND LYTIC MUREIN TRANSGLYCOSYLASE C"/>
    <property type="match status" value="1"/>
</dbReference>
<dbReference type="AlphaFoldDB" id="A0AA42BQN3"/>
<feature type="domain" description="Transglycosylase SLT" evidence="1">
    <location>
        <begin position="35"/>
        <end position="123"/>
    </location>
</feature>
<dbReference type="Proteomes" id="UP001156102">
    <property type="component" value="Unassembled WGS sequence"/>
</dbReference>
<dbReference type="SUPFAM" id="SSF53955">
    <property type="entry name" value="Lysozyme-like"/>
    <property type="match status" value="1"/>
</dbReference>
<name>A0AA42BQN3_9BACI</name>
<organism evidence="2 3">
    <name type="scientific">Ectobacillus ponti</name>
    <dbReference type="NCBI Taxonomy" id="2961894"/>
    <lineage>
        <taxon>Bacteria</taxon>
        <taxon>Bacillati</taxon>
        <taxon>Bacillota</taxon>
        <taxon>Bacilli</taxon>
        <taxon>Bacillales</taxon>
        <taxon>Bacillaceae</taxon>
        <taxon>Ectobacillus</taxon>
    </lineage>
</organism>
<gene>
    <name evidence="2" type="ORF">NK662_08805</name>
</gene>
<dbReference type="PANTHER" id="PTHR37423">
    <property type="entry name" value="SOLUBLE LYTIC MUREIN TRANSGLYCOSYLASE-RELATED"/>
    <property type="match status" value="1"/>
</dbReference>
<evidence type="ECO:0000259" key="1">
    <source>
        <dbReference type="Pfam" id="PF01464"/>
    </source>
</evidence>
<dbReference type="InterPro" id="IPR023346">
    <property type="entry name" value="Lysozyme-like_dom_sf"/>
</dbReference>
<dbReference type="RefSeq" id="WP_254758558.1">
    <property type="nucleotide sequence ID" value="NZ_JANCLT010000004.1"/>
</dbReference>
<keyword evidence="3" id="KW-1185">Reference proteome</keyword>
<dbReference type="EMBL" id="JANCLT010000004">
    <property type="protein sequence ID" value="MCP8968634.1"/>
    <property type="molecule type" value="Genomic_DNA"/>
</dbReference>
<sequence length="159" mass="18457">MKKVFLALCMLTVFTAGAYFMIRQVIFPLKYEAFIEKYAREYHVPPHLAAGIIRLESGFQSEKSGGLMNLSDRTAARIAKEMGMKYFDPSLLTHPETNIKLGMWYLGRIYNRHNFVAALEQWNARNGRKLTEQELDRYVREAASGRSYYQLIHGSRLQQ</sequence>
<comment type="caution">
    <text evidence="2">The sequence shown here is derived from an EMBL/GenBank/DDBJ whole genome shotgun (WGS) entry which is preliminary data.</text>
</comment>
<dbReference type="Gene3D" id="1.10.530.10">
    <property type="match status" value="1"/>
</dbReference>
<evidence type="ECO:0000313" key="2">
    <source>
        <dbReference type="EMBL" id="MCP8968634.1"/>
    </source>
</evidence>
<dbReference type="Pfam" id="PF01464">
    <property type="entry name" value="SLT"/>
    <property type="match status" value="1"/>
</dbReference>
<evidence type="ECO:0000313" key="3">
    <source>
        <dbReference type="Proteomes" id="UP001156102"/>
    </source>
</evidence>
<proteinExistence type="predicted"/>
<reference evidence="2" key="1">
    <citation type="submission" date="2022-07" db="EMBL/GenBank/DDBJ databases">
        <authorList>
            <person name="Li W.-J."/>
            <person name="Deng Q.-Q."/>
        </authorList>
    </citation>
    <scope>NUCLEOTIDE SEQUENCE</scope>
    <source>
        <strain evidence="2">SYSU M60031</strain>
    </source>
</reference>
<protein>
    <submittedName>
        <fullName evidence="2">Transglycosylase SLT domain-containing protein</fullName>
    </submittedName>
</protein>